<accession>A0A1G7W1J9</accession>
<keyword evidence="1" id="KW-0732">Signal</keyword>
<dbReference type="AlphaFoldDB" id="A0A1G7W1J9"/>
<evidence type="ECO:0000313" key="3">
    <source>
        <dbReference type="Proteomes" id="UP000199492"/>
    </source>
</evidence>
<reference evidence="3" key="1">
    <citation type="submission" date="2016-10" db="EMBL/GenBank/DDBJ databases">
        <authorList>
            <person name="Varghese N."/>
            <person name="Submissions S."/>
        </authorList>
    </citation>
    <scope>NUCLEOTIDE SEQUENCE [LARGE SCALE GENOMIC DNA]</scope>
    <source>
        <strain evidence="3">DSM 15363</strain>
    </source>
</reference>
<dbReference type="Proteomes" id="UP000199492">
    <property type="component" value="Unassembled WGS sequence"/>
</dbReference>
<feature type="chain" id="PRO_5011672525" description="Adhesin" evidence="1">
    <location>
        <begin position="23"/>
        <end position="211"/>
    </location>
</feature>
<dbReference type="STRING" id="262004.SAMN04489796_101225"/>
<proteinExistence type="predicted"/>
<evidence type="ECO:0000256" key="1">
    <source>
        <dbReference type="SAM" id="SignalP"/>
    </source>
</evidence>
<gene>
    <name evidence="2" type="ORF">SAMN04489796_101225</name>
</gene>
<keyword evidence="3" id="KW-1185">Reference proteome</keyword>
<protein>
    <recommendedName>
        <fullName evidence="4">Adhesin</fullName>
    </recommendedName>
</protein>
<feature type="signal peptide" evidence="1">
    <location>
        <begin position="1"/>
        <end position="22"/>
    </location>
</feature>
<organism evidence="2 3">
    <name type="scientific">Winogradskyella thalassocola</name>
    <dbReference type="NCBI Taxonomy" id="262004"/>
    <lineage>
        <taxon>Bacteria</taxon>
        <taxon>Pseudomonadati</taxon>
        <taxon>Bacteroidota</taxon>
        <taxon>Flavobacteriia</taxon>
        <taxon>Flavobacteriales</taxon>
        <taxon>Flavobacteriaceae</taxon>
        <taxon>Winogradskyella</taxon>
    </lineage>
</organism>
<dbReference type="EMBL" id="FNCZ01000001">
    <property type="protein sequence ID" value="SDG65813.1"/>
    <property type="molecule type" value="Genomic_DNA"/>
</dbReference>
<evidence type="ECO:0008006" key="4">
    <source>
        <dbReference type="Google" id="ProtNLM"/>
    </source>
</evidence>
<sequence>MNFNFKAFFMLLILFSSGISLKAQNVLEKNITAEKIDTISINANQIFRISVSTSKTDKIKIRSTLDGEYQNEFQVVLSENNHMLKLSLEHLSFNDIPDDKRNAHKVIAATLHLEIPEDLALNIVSDIGSVDLKGDFNSLYIQLLQGQCYIEGDAKTAMINTFDGDINVVTKHAEVVANSNHGKITLDDFSDAISIWNLKSIKGNITVVKPD</sequence>
<evidence type="ECO:0000313" key="2">
    <source>
        <dbReference type="EMBL" id="SDG65813.1"/>
    </source>
</evidence>
<name>A0A1G7W1J9_9FLAO</name>